<dbReference type="InterPro" id="IPR039670">
    <property type="entry name" value="NPC2-like"/>
</dbReference>
<keyword evidence="4 6" id="KW-0732">Signal</keyword>
<protein>
    <recommendedName>
        <fullName evidence="7">MD-2-related lipid-recognition domain-containing protein</fullName>
    </recommendedName>
</protein>
<evidence type="ECO:0000256" key="6">
    <source>
        <dbReference type="SAM" id="SignalP"/>
    </source>
</evidence>
<evidence type="ECO:0000259" key="7">
    <source>
        <dbReference type="SMART" id="SM00737"/>
    </source>
</evidence>
<evidence type="ECO:0000256" key="1">
    <source>
        <dbReference type="ARBA" id="ARBA00004613"/>
    </source>
</evidence>
<dbReference type="PANTHER" id="PTHR11306">
    <property type="entry name" value="NIEMANN PICK TYPE C2 PROTEIN NPC2-RELATED"/>
    <property type="match status" value="1"/>
</dbReference>
<keyword evidence="9" id="KW-1185">Reference proteome</keyword>
<comment type="subcellular location">
    <subcellularLocation>
        <location evidence="1">Secreted</location>
    </subcellularLocation>
</comment>
<dbReference type="GO" id="GO:0032367">
    <property type="term" value="P:intracellular cholesterol transport"/>
    <property type="evidence" value="ECO:0007669"/>
    <property type="project" value="InterPro"/>
</dbReference>
<dbReference type="SMART" id="SM00737">
    <property type="entry name" value="ML"/>
    <property type="match status" value="1"/>
</dbReference>
<evidence type="ECO:0000313" key="8">
    <source>
        <dbReference type="EMBL" id="CAG9808062.1"/>
    </source>
</evidence>
<dbReference type="InterPro" id="IPR033916">
    <property type="entry name" value="ML_Npc2-like"/>
</dbReference>
<dbReference type="InterPro" id="IPR014756">
    <property type="entry name" value="Ig_E-set"/>
</dbReference>
<proteinExistence type="inferred from homology"/>
<feature type="chain" id="PRO_5040473672" description="MD-2-related lipid-recognition domain-containing protein" evidence="6">
    <location>
        <begin position="20"/>
        <end position="150"/>
    </location>
</feature>
<dbReference type="FunFam" id="2.60.40.770:FF:000001">
    <property type="entry name" value="NPC intracellular cholesterol transporter 2"/>
    <property type="match status" value="1"/>
</dbReference>
<dbReference type="InterPro" id="IPR003172">
    <property type="entry name" value="ML_dom"/>
</dbReference>
<evidence type="ECO:0000313" key="9">
    <source>
        <dbReference type="Proteomes" id="UP001153620"/>
    </source>
</evidence>
<comment type="similarity">
    <text evidence="2">Belongs to the NPC2 family.</text>
</comment>
<dbReference type="EMBL" id="OU895879">
    <property type="protein sequence ID" value="CAG9808062.1"/>
    <property type="molecule type" value="Genomic_DNA"/>
</dbReference>
<dbReference type="GO" id="GO:0005576">
    <property type="term" value="C:extracellular region"/>
    <property type="evidence" value="ECO:0007669"/>
    <property type="project" value="UniProtKB-SubCell"/>
</dbReference>
<dbReference type="CDD" id="cd00916">
    <property type="entry name" value="Npc2_like"/>
    <property type="match status" value="1"/>
</dbReference>
<evidence type="ECO:0000256" key="3">
    <source>
        <dbReference type="ARBA" id="ARBA00022525"/>
    </source>
</evidence>
<dbReference type="OrthoDB" id="4937502at2759"/>
<evidence type="ECO:0000256" key="5">
    <source>
        <dbReference type="ARBA" id="ARBA00023157"/>
    </source>
</evidence>
<keyword evidence="3" id="KW-0964">Secreted</keyword>
<accession>A0A9N9WWD3</accession>
<feature type="domain" description="MD-2-related lipid-recognition" evidence="7">
    <location>
        <begin position="22"/>
        <end position="147"/>
    </location>
</feature>
<reference evidence="8" key="2">
    <citation type="submission" date="2022-10" db="EMBL/GenBank/DDBJ databases">
        <authorList>
            <consortium name="ENA_rothamsted_submissions"/>
            <consortium name="culmorum"/>
            <person name="King R."/>
        </authorList>
    </citation>
    <scope>NUCLEOTIDE SEQUENCE</scope>
</reference>
<dbReference type="AlphaFoldDB" id="A0A9N9WWD3"/>
<dbReference type="Pfam" id="PF02221">
    <property type="entry name" value="E1_DerP2_DerF2"/>
    <property type="match status" value="1"/>
</dbReference>
<feature type="signal peptide" evidence="6">
    <location>
        <begin position="1"/>
        <end position="19"/>
    </location>
</feature>
<dbReference type="Gene3D" id="2.60.40.770">
    <property type="match status" value="1"/>
</dbReference>
<dbReference type="SUPFAM" id="SSF81296">
    <property type="entry name" value="E set domains"/>
    <property type="match status" value="1"/>
</dbReference>
<name>A0A9N9WWD3_9DIPT</name>
<evidence type="ECO:0000256" key="2">
    <source>
        <dbReference type="ARBA" id="ARBA00006370"/>
    </source>
</evidence>
<evidence type="ECO:0000256" key="4">
    <source>
        <dbReference type="ARBA" id="ARBA00022729"/>
    </source>
</evidence>
<dbReference type="GO" id="GO:0032934">
    <property type="term" value="F:sterol binding"/>
    <property type="evidence" value="ECO:0007669"/>
    <property type="project" value="InterPro"/>
</dbReference>
<keyword evidence="5" id="KW-1015">Disulfide bond</keyword>
<dbReference type="Proteomes" id="UP001153620">
    <property type="component" value="Chromosome 3"/>
</dbReference>
<sequence>MKLFAFFFVISTVLSIAYSAQYSNCGSDSGTFTKISVSDCGEKEARCVLKRGTNATITIEFTSNNDVENEVMAVCHGKVGGMFVPFKLPNQNACVESGLECPLEKGKAYKYEASFPVLKIYPKLDVEVKYELKNSKKVDIICVLIPVKIV</sequence>
<gene>
    <name evidence="8" type="ORF">CHIRRI_LOCUS10908</name>
</gene>
<dbReference type="PANTHER" id="PTHR11306:SF68">
    <property type="entry name" value="NPC INTRACELLULAR CHOLESTEROL TRANSPORTER 2"/>
    <property type="match status" value="1"/>
</dbReference>
<organism evidence="8 9">
    <name type="scientific">Chironomus riparius</name>
    <dbReference type="NCBI Taxonomy" id="315576"/>
    <lineage>
        <taxon>Eukaryota</taxon>
        <taxon>Metazoa</taxon>
        <taxon>Ecdysozoa</taxon>
        <taxon>Arthropoda</taxon>
        <taxon>Hexapoda</taxon>
        <taxon>Insecta</taxon>
        <taxon>Pterygota</taxon>
        <taxon>Neoptera</taxon>
        <taxon>Endopterygota</taxon>
        <taxon>Diptera</taxon>
        <taxon>Nematocera</taxon>
        <taxon>Chironomoidea</taxon>
        <taxon>Chironomidae</taxon>
        <taxon>Chironominae</taxon>
        <taxon>Chironomus</taxon>
    </lineage>
</organism>
<reference evidence="8" key="1">
    <citation type="submission" date="2022-01" db="EMBL/GenBank/DDBJ databases">
        <authorList>
            <person name="King R."/>
        </authorList>
    </citation>
    <scope>NUCLEOTIDE SEQUENCE</scope>
</reference>